<accession>A0A164M768</accession>
<protein>
    <submittedName>
        <fullName evidence="2">Uncharacterized protein</fullName>
    </submittedName>
</protein>
<feature type="region of interest" description="Disordered" evidence="1">
    <location>
        <begin position="1"/>
        <end position="51"/>
    </location>
</feature>
<dbReference type="AlphaFoldDB" id="A0A164M768"/>
<evidence type="ECO:0000313" key="3">
    <source>
        <dbReference type="Proteomes" id="UP000076858"/>
    </source>
</evidence>
<name>A0A164M768_9CRUS</name>
<evidence type="ECO:0000256" key="1">
    <source>
        <dbReference type="SAM" id="MobiDB-lite"/>
    </source>
</evidence>
<organism evidence="2 3">
    <name type="scientific">Daphnia magna</name>
    <dbReference type="NCBI Taxonomy" id="35525"/>
    <lineage>
        <taxon>Eukaryota</taxon>
        <taxon>Metazoa</taxon>
        <taxon>Ecdysozoa</taxon>
        <taxon>Arthropoda</taxon>
        <taxon>Crustacea</taxon>
        <taxon>Branchiopoda</taxon>
        <taxon>Diplostraca</taxon>
        <taxon>Cladocera</taxon>
        <taxon>Anomopoda</taxon>
        <taxon>Daphniidae</taxon>
        <taxon>Daphnia</taxon>
    </lineage>
</organism>
<gene>
    <name evidence="2" type="ORF">APZ42_032164</name>
</gene>
<dbReference type="Proteomes" id="UP000076858">
    <property type="component" value="Unassembled WGS sequence"/>
</dbReference>
<sequence length="51" mass="5606">MHERNKQIKAAAPRKTTLCTSGKCGSGKQKDMESCRGGEYQSEDWNSPSGM</sequence>
<proteinExistence type="predicted"/>
<dbReference type="EMBL" id="LRGB01003056">
    <property type="protein sequence ID" value="KZS04796.1"/>
    <property type="molecule type" value="Genomic_DNA"/>
</dbReference>
<evidence type="ECO:0000313" key="2">
    <source>
        <dbReference type="EMBL" id="KZS04796.1"/>
    </source>
</evidence>
<reference evidence="2 3" key="1">
    <citation type="submission" date="2016-03" db="EMBL/GenBank/DDBJ databases">
        <title>EvidentialGene: Evidence-directed Construction of Genes on Genomes.</title>
        <authorList>
            <person name="Gilbert D.G."/>
            <person name="Choi J.-H."/>
            <person name="Mockaitis K."/>
            <person name="Colbourne J."/>
            <person name="Pfrender M."/>
        </authorList>
    </citation>
    <scope>NUCLEOTIDE SEQUENCE [LARGE SCALE GENOMIC DNA]</scope>
    <source>
        <strain evidence="2 3">Xinb3</strain>
        <tissue evidence="2">Complete organism</tissue>
    </source>
</reference>
<keyword evidence="3" id="KW-1185">Reference proteome</keyword>
<comment type="caution">
    <text evidence="2">The sequence shown here is derived from an EMBL/GenBank/DDBJ whole genome shotgun (WGS) entry which is preliminary data.</text>
</comment>